<dbReference type="PANTHER" id="PTHR46353:SF11">
    <property type="entry name" value="C2H2-TYPE DOMAIN-CONTAINING PROTEIN"/>
    <property type="match status" value="1"/>
</dbReference>
<evidence type="ECO:0000256" key="2">
    <source>
        <dbReference type="SAM" id="MobiDB-lite"/>
    </source>
</evidence>
<keyword evidence="5" id="KW-1185">Reference proteome</keyword>
<comment type="caution">
    <text evidence="4">The sequence shown here is derived from an EMBL/GenBank/DDBJ whole genome shotgun (WGS) entry which is preliminary data.</text>
</comment>
<dbReference type="GO" id="GO:0003700">
    <property type="term" value="F:DNA-binding transcription factor activity"/>
    <property type="evidence" value="ECO:0007669"/>
    <property type="project" value="TreeGrafter"/>
</dbReference>
<accession>A0AAP0MAR9</accession>
<dbReference type="PROSITE" id="PS00028">
    <property type="entry name" value="ZINC_FINGER_C2H2_1"/>
    <property type="match status" value="1"/>
</dbReference>
<sequence length="243" mass="27566">MQRDKQTNHTKPIAALKLFGFPLTDQQDKIQDKTRTSGKNRKFECQFCRRAFANSQALGGHQNAHRRGRPRTKRAQFHSDQQRFVSVATAAPIINSHAVKSAPAIYQREFTSDYHRRPWLLSSSPAAPQPLHMDGYRYGSGQRPYGGDRRLEIVSVSGKSFTSAAVGGNQIYATHDLPQIPPRMPRPSHDASLKPWGFTDPEMKRKKRIAKYKVYTVEGKVKASLRKGLRWIKNKCSQIVHGC</sequence>
<evidence type="ECO:0000313" key="5">
    <source>
        <dbReference type="Proteomes" id="UP001428341"/>
    </source>
</evidence>
<dbReference type="GO" id="GO:0005634">
    <property type="term" value="C:nucleus"/>
    <property type="evidence" value="ECO:0007669"/>
    <property type="project" value="TreeGrafter"/>
</dbReference>
<evidence type="ECO:0000259" key="3">
    <source>
        <dbReference type="PROSITE" id="PS50157"/>
    </source>
</evidence>
<dbReference type="Pfam" id="PF12023">
    <property type="entry name" value="DUF3511"/>
    <property type="match status" value="1"/>
</dbReference>
<evidence type="ECO:0000256" key="1">
    <source>
        <dbReference type="PROSITE-ProRule" id="PRU00042"/>
    </source>
</evidence>
<dbReference type="PROSITE" id="PS50157">
    <property type="entry name" value="ZINC_FINGER_C2H2_2"/>
    <property type="match status" value="1"/>
</dbReference>
<gene>
    <name evidence="4" type="ORF">WN944_017133</name>
</gene>
<feature type="domain" description="C2H2-type" evidence="3">
    <location>
        <begin position="43"/>
        <end position="70"/>
    </location>
</feature>
<dbReference type="GO" id="GO:0000976">
    <property type="term" value="F:transcription cis-regulatory region binding"/>
    <property type="evidence" value="ECO:0007669"/>
    <property type="project" value="TreeGrafter"/>
</dbReference>
<dbReference type="InterPro" id="IPR036236">
    <property type="entry name" value="Znf_C2H2_sf"/>
</dbReference>
<dbReference type="GO" id="GO:0008270">
    <property type="term" value="F:zinc ion binding"/>
    <property type="evidence" value="ECO:0007669"/>
    <property type="project" value="UniProtKB-KW"/>
</dbReference>
<dbReference type="GO" id="GO:0009736">
    <property type="term" value="P:cytokinin-activated signaling pathway"/>
    <property type="evidence" value="ECO:0007669"/>
    <property type="project" value="TreeGrafter"/>
</dbReference>
<protein>
    <recommendedName>
        <fullName evidence="3">C2H2-type domain-containing protein</fullName>
    </recommendedName>
</protein>
<dbReference type="AlphaFoldDB" id="A0AAP0MAR9"/>
<reference evidence="4 5" key="1">
    <citation type="submission" date="2024-05" db="EMBL/GenBank/DDBJ databases">
        <title>Haplotype-resolved chromosome-level genome assembly of Huyou (Citrus changshanensis).</title>
        <authorList>
            <person name="Miao C."/>
            <person name="Chen W."/>
            <person name="Wu Y."/>
            <person name="Wang L."/>
            <person name="Zhao S."/>
            <person name="Grierson D."/>
            <person name="Xu C."/>
            <person name="Chen K."/>
        </authorList>
    </citation>
    <scope>NUCLEOTIDE SEQUENCE [LARGE SCALE GENOMIC DNA]</scope>
    <source>
        <strain evidence="4">01-14</strain>
        <tissue evidence="4">Leaf</tissue>
    </source>
</reference>
<dbReference type="Proteomes" id="UP001428341">
    <property type="component" value="Unassembled WGS sequence"/>
</dbReference>
<dbReference type="GO" id="GO:0009740">
    <property type="term" value="P:gibberellic acid mediated signaling pathway"/>
    <property type="evidence" value="ECO:0007669"/>
    <property type="project" value="TreeGrafter"/>
</dbReference>
<keyword evidence="1" id="KW-0863">Zinc-finger</keyword>
<dbReference type="EMBL" id="JBCGBO010000005">
    <property type="protein sequence ID" value="KAK9201924.1"/>
    <property type="molecule type" value="Genomic_DNA"/>
</dbReference>
<name>A0AAP0MAR9_9ROSI</name>
<feature type="region of interest" description="Disordered" evidence="2">
    <location>
        <begin position="177"/>
        <end position="197"/>
    </location>
</feature>
<dbReference type="InterPro" id="IPR013087">
    <property type="entry name" value="Znf_C2H2_type"/>
</dbReference>
<keyword evidence="1" id="KW-0862">Zinc</keyword>
<dbReference type="InterPro" id="IPR044299">
    <property type="entry name" value="GIS3/ZFP5/ZFP6"/>
</dbReference>
<dbReference type="GO" id="GO:0010090">
    <property type="term" value="P:trichome morphogenesis"/>
    <property type="evidence" value="ECO:0007669"/>
    <property type="project" value="InterPro"/>
</dbReference>
<keyword evidence="1" id="KW-0479">Metal-binding</keyword>
<proteinExistence type="predicted"/>
<organism evidence="4 5">
    <name type="scientific">Citrus x changshan-huyou</name>
    <dbReference type="NCBI Taxonomy" id="2935761"/>
    <lineage>
        <taxon>Eukaryota</taxon>
        <taxon>Viridiplantae</taxon>
        <taxon>Streptophyta</taxon>
        <taxon>Embryophyta</taxon>
        <taxon>Tracheophyta</taxon>
        <taxon>Spermatophyta</taxon>
        <taxon>Magnoliopsida</taxon>
        <taxon>eudicotyledons</taxon>
        <taxon>Gunneridae</taxon>
        <taxon>Pentapetalae</taxon>
        <taxon>rosids</taxon>
        <taxon>malvids</taxon>
        <taxon>Sapindales</taxon>
        <taxon>Rutaceae</taxon>
        <taxon>Aurantioideae</taxon>
        <taxon>Citrus</taxon>
    </lineage>
</organism>
<dbReference type="Gene3D" id="3.30.160.60">
    <property type="entry name" value="Classic Zinc Finger"/>
    <property type="match status" value="1"/>
</dbReference>
<dbReference type="PANTHER" id="PTHR46353">
    <property type="entry name" value="ZINC FINGER PROTEIN 5"/>
    <property type="match status" value="1"/>
</dbReference>
<evidence type="ECO:0000313" key="4">
    <source>
        <dbReference type="EMBL" id="KAK9201924.1"/>
    </source>
</evidence>
<dbReference type="InterPro" id="IPR021899">
    <property type="entry name" value="DUF3511"/>
</dbReference>
<dbReference type="SUPFAM" id="SSF57667">
    <property type="entry name" value="beta-beta-alpha zinc fingers"/>
    <property type="match status" value="1"/>
</dbReference>